<dbReference type="OMA" id="QYAHASH"/>
<dbReference type="Gramene" id="ONIVA08G09440.1">
    <property type="protein sequence ID" value="ONIVA08G09440.1"/>
    <property type="gene ID" value="ONIVA08G09440"/>
</dbReference>
<evidence type="ECO:0008006" key="3">
    <source>
        <dbReference type="Google" id="ProtNLM"/>
    </source>
</evidence>
<dbReference type="Proteomes" id="UP000006591">
    <property type="component" value="Chromosome 8"/>
</dbReference>
<reference evidence="1" key="2">
    <citation type="submission" date="2018-04" db="EMBL/GenBank/DDBJ databases">
        <title>OnivRS2 (Oryza nivara Reference Sequence Version 2).</title>
        <authorList>
            <person name="Zhang J."/>
            <person name="Kudrna D."/>
            <person name="Lee S."/>
            <person name="Talag J."/>
            <person name="Rajasekar S."/>
            <person name="Welchert J."/>
            <person name="Hsing Y.-I."/>
            <person name="Wing R.A."/>
        </authorList>
    </citation>
    <scope>NUCLEOTIDE SEQUENCE [LARGE SCALE GENOMIC DNA]</scope>
    <source>
        <strain evidence="1">SL10</strain>
    </source>
</reference>
<proteinExistence type="predicted"/>
<name>A0A0E0I9L1_ORYNI</name>
<dbReference type="HOGENOM" id="CLU_108238_0_0_1"/>
<sequence>MKESGGCPYIHFRLYEDCQRMTSSYVQMVSDIKRHVSHLAAAENQGVVPIISAGQIFPGPAAGEAYCKYKTLVLPSVPNHNMHFVVVLHTPPNWAGGTREPQPKATKRSMLRTVVSISEAVRFRELLTRIVMGFAAGLYGPTLQPWVMLWPSLVPNTPTPRIFTTAFDDDHFKNWDVYCKLARAGAQGFAPGTRGFATYESLIAFLGACLH</sequence>
<keyword evidence="2" id="KW-1185">Reference proteome</keyword>
<evidence type="ECO:0000313" key="2">
    <source>
        <dbReference type="Proteomes" id="UP000006591"/>
    </source>
</evidence>
<evidence type="ECO:0000313" key="1">
    <source>
        <dbReference type="EnsemblPlants" id="ONIVA08G09440.1"/>
    </source>
</evidence>
<dbReference type="AlphaFoldDB" id="A0A0E0I9L1"/>
<protein>
    <recommendedName>
        <fullName evidence="3">rRNA N-glycosidase</fullName>
    </recommendedName>
</protein>
<reference evidence="1" key="1">
    <citation type="submission" date="2015-04" db="UniProtKB">
        <authorList>
            <consortium name="EnsemblPlants"/>
        </authorList>
    </citation>
    <scope>IDENTIFICATION</scope>
    <source>
        <strain evidence="1">SL10</strain>
    </source>
</reference>
<dbReference type="EnsemblPlants" id="ONIVA08G09440.1">
    <property type="protein sequence ID" value="ONIVA08G09440.1"/>
    <property type="gene ID" value="ONIVA08G09440"/>
</dbReference>
<accession>A0A0E0I9L1</accession>
<organism evidence="1">
    <name type="scientific">Oryza nivara</name>
    <name type="common">Indian wild rice</name>
    <name type="synonym">Oryza sativa f. spontanea</name>
    <dbReference type="NCBI Taxonomy" id="4536"/>
    <lineage>
        <taxon>Eukaryota</taxon>
        <taxon>Viridiplantae</taxon>
        <taxon>Streptophyta</taxon>
        <taxon>Embryophyta</taxon>
        <taxon>Tracheophyta</taxon>
        <taxon>Spermatophyta</taxon>
        <taxon>Magnoliopsida</taxon>
        <taxon>Liliopsida</taxon>
        <taxon>Poales</taxon>
        <taxon>Poaceae</taxon>
        <taxon>BOP clade</taxon>
        <taxon>Oryzoideae</taxon>
        <taxon>Oryzeae</taxon>
        <taxon>Oryzinae</taxon>
        <taxon>Oryza</taxon>
    </lineage>
</organism>